<dbReference type="Pfam" id="PF13411">
    <property type="entry name" value="MerR_1"/>
    <property type="match status" value="1"/>
</dbReference>
<evidence type="ECO:0000313" key="3">
    <source>
        <dbReference type="EMBL" id="QGQ98696.1"/>
    </source>
</evidence>
<proteinExistence type="predicted"/>
<dbReference type="SUPFAM" id="SSF52242">
    <property type="entry name" value="Cobalamin (vitamin B12)-binding domain"/>
    <property type="match status" value="1"/>
</dbReference>
<protein>
    <submittedName>
        <fullName evidence="3">MerR family transcriptional regulator</fullName>
    </submittedName>
</protein>
<dbReference type="InterPro" id="IPR006158">
    <property type="entry name" value="Cobalamin-bd"/>
</dbReference>
<dbReference type="InterPro" id="IPR000551">
    <property type="entry name" value="MerR-type_HTH_dom"/>
</dbReference>
<dbReference type="GO" id="GO:0046872">
    <property type="term" value="F:metal ion binding"/>
    <property type="evidence" value="ECO:0007669"/>
    <property type="project" value="InterPro"/>
</dbReference>
<dbReference type="AlphaFoldDB" id="A0A6B8RTQ8"/>
<dbReference type="InterPro" id="IPR036594">
    <property type="entry name" value="Meth_synthase_dom"/>
</dbReference>
<dbReference type="EMBL" id="CP034235">
    <property type="protein sequence ID" value="QGQ98696.1"/>
    <property type="molecule type" value="Genomic_DNA"/>
</dbReference>
<feature type="domain" description="HTH merR-type" evidence="1">
    <location>
        <begin position="1"/>
        <end position="71"/>
    </location>
</feature>
<dbReference type="SMART" id="SM00422">
    <property type="entry name" value="HTH_MERR"/>
    <property type="match status" value="1"/>
</dbReference>
<name>A0A6B8RTQ8_9BACL</name>
<dbReference type="OrthoDB" id="9800334at2"/>
<keyword evidence="4" id="KW-1185">Reference proteome</keyword>
<dbReference type="Proteomes" id="UP000426246">
    <property type="component" value="Chromosome"/>
</dbReference>
<dbReference type="Gene3D" id="1.10.1240.10">
    <property type="entry name" value="Methionine synthase domain"/>
    <property type="match status" value="1"/>
</dbReference>
<dbReference type="GO" id="GO:0003677">
    <property type="term" value="F:DNA binding"/>
    <property type="evidence" value="ECO:0007669"/>
    <property type="project" value="InterPro"/>
</dbReference>
<dbReference type="Pfam" id="PF02310">
    <property type="entry name" value="B12-binding"/>
    <property type="match status" value="1"/>
</dbReference>
<dbReference type="CDD" id="cd01104">
    <property type="entry name" value="HTH_MlrA-CarA"/>
    <property type="match status" value="1"/>
</dbReference>
<dbReference type="Gene3D" id="3.40.50.280">
    <property type="entry name" value="Cobalamin-binding domain"/>
    <property type="match status" value="1"/>
</dbReference>
<sequence length="302" mass="34356">MYNSKMIVKQLGLSAGTLRAWETRYGVIQPVRTEGGHRLYSDEDLADLRWLKMETEDKGISIRHAAQQLIKNKALQAEALPLSSYKTPEPKAYFIDMQNNLYAHLVDFDAGKSNALVDLGFSMYQFDDMFHEVLVPLMARVGDEWERGTITAVQEHFISHFVQLRFAQFFRLFQVDSTKPKVLALCPSGEQHQVGLLLFSLFLRRKGLDVIYIGADTPLEGISQLILVKDIQFLCLSLTNPKRLKAGLSFIGSIHKEVPEVELVLGGKAFNGLPKGHSLYPYVIGQSMESWEMWYQREVIKT</sequence>
<dbReference type="Gene3D" id="1.10.1660.10">
    <property type="match status" value="1"/>
</dbReference>
<evidence type="ECO:0000259" key="1">
    <source>
        <dbReference type="PROSITE" id="PS50937"/>
    </source>
</evidence>
<reference evidence="4" key="1">
    <citation type="submission" date="2018-11" db="EMBL/GenBank/DDBJ databases">
        <title>Complete genome sequence of Paenibacillus sp. ML311-T8.</title>
        <authorList>
            <person name="Nam Y.-D."/>
            <person name="Kang J."/>
            <person name="Chung W.-H."/>
            <person name="Park Y.S."/>
        </authorList>
    </citation>
    <scope>NUCLEOTIDE SEQUENCE [LARGE SCALE GENOMIC DNA]</scope>
    <source>
        <strain evidence="4">ML311-T8</strain>
    </source>
</reference>
<dbReference type="PROSITE" id="PS51332">
    <property type="entry name" value="B12_BINDING"/>
    <property type="match status" value="1"/>
</dbReference>
<feature type="domain" description="B12-binding" evidence="2">
    <location>
        <begin position="179"/>
        <end position="302"/>
    </location>
</feature>
<accession>A0A6B8RTQ8</accession>
<dbReference type="PROSITE" id="PS50937">
    <property type="entry name" value="HTH_MERR_2"/>
    <property type="match status" value="1"/>
</dbReference>
<dbReference type="Pfam" id="PF02607">
    <property type="entry name" value="B12-binding_2"/>
    <property type="match status" value="1"/>
</dbReference>
<dbReference type="SUPFAM" id="SSF46955">
    <property type="entry name" value="Putative DNA-binding domain"/>
    <property type="match status" value="1"/>
</dbReference>
<dbReference type="KEGG" id="ppsc:EHS13_29340"/>
<organism evidence="3 4">
    <name type="scientific">Paenibacillus psychroresistens</name>
    <dbReference type="NCBI Taxonomy" id="1778678"/>
    <lineage>
        <taxon>Bacteria</taxon>
        <taxon>Bacillati</taxon>
        <taxon>Bacillota</taxon>
        <taxon>Bacilli</taxon>
        <taxon>Bacillales</taxon>
        <taxon>Paenibacillaceae</taxon>
        <taxon>Paenibacillus</taxon>
    </lineage>
</organism>
<dbReference type="GO" id="GO:0006355">
    <property type="term" value="P:regulation of DNA-templated transcription"/>
    <property type="evidence" value="ECO:0007669"/>
    <property type="project" value="InterPro"/>
</dbReference>
<dbReference type="RefSeq" id="WP_155703805.1">
    <property type="nucleotide sequence ID" value="NZ_CP034235.1"/>
</dbReference>
<evidence type="ECO:0000259" key="2">
    <source>
        <dbReference type="PROSITE" id="PS51332"/>
    </source>
</evidence>
<dbReference type="InterPro" id="IPR009061">
    <property type="entry name" value="DNA-bd_dom_put_sf"/>
</dbReference>
<evidence type="ECO:0000313" key="4">
    <source>
        <dbReference type="Proteomes" id="UP000426246"/>
    </source>
</evidence>
<dbReference type="InterPro" id="IPR036724">
    <property type="entry name" value="Cobalamin-bd_sf"/>
</dbReference>
<dbReference type="InterPro" id="IPR003759">
    <property type="entry name" value="Cbl-bd_cap"/>
</dbReference>
<gene>
    <name evidence="3" type="ORF">EHS13_29340</name>
</gene>
<dbReference type="GO" id="GO:0031419">
    <property type="term" value="F:cobalamin binding"/>
    <property type="evidence" value="ECO:0007669"/>
    <property type="project" value="InterPro"/>
</dbReference>